<feature type="compositionally biased region" description="Basic and acidic residues" evidence="7">
    <location>
        <begin position="1406"/>
        <end position="1415"/>
    </location>
</feature>
<dbReference type="Pfam" id="PF03828">
    <property type="entry name" value="PAP_assoc"/>
    <property type="match status" value="1"/>
</dbReference>
<dbReference type="SUPFAM" id="SSF81301">
    <property type="entry name" value="Nucleotidyltransferase"/>
    <property type="match status" value="2"/>
</dbReference>
<comment type="caution">
    <text evidence="9">The sequence shown here is derived from an EMBL/GenBank/DDBJ whole genome shotgun (WGS) entry which is preliminary data.</text>
</comment>
<dbReference type="Gene3D" id="3.30.460.10">
    <property type="entry name" value="Beta Polymerase, domain 2"/>
    <property type="match status" value="1"/>
</dbReference>
<feature type="region of interest" description="Disordered" evidence="7">
    <location>
        <begin position="1383"/>
        <end position="1465"/>
    </location>
</feature>
<organism evidence="9 10">
    <name type="scientific">Artemia franciscana</name>
    <name type="common">Brine shrimp</name>
    <name type="synonym">Artemia sanfranciscana</name>
    <dbReference type="NCBI Taxonomy" id="6661"/>
    <lineage>
        <taxon>Eukaryota</taxon>
        <taxon>Metazoa</taxon>
        <taxon>Ecdysozoa</taxon>
        <taxon>Arthropoda</taxon>
        <taxon>Crustacea</taxon>
        <taxon>Branchiopoda</taxon>
        <taxon>Anostraca</taxon>
        <taxon>Artemiidae</taxon>
        <taxon>Artemia</taxon>
    </lineage>
</organism>
<feature type="compositionally biased region" description="Acidic residues" evidence="7">
    <location>
        <begin position="709"/>
        <end position="718"/>
    </location>
</feature>
<dbReference type="Gene3D" id="1.10.1410.10">
    <property type="match status" value="2"/>
</dbReference>
<evidence type="ECO:0000313" key="10">
    <source>
        <dbReference type="Proteomes" id="UP001187531"/>
    </source>
</evidence>
<dbReference type="CDD" id="cd05402">
    <property type="entry name" value="NT_PAP_TUTase"/>
    <property type="match status" value="1"/>
</dbReference>
<proteinExistence type="predicted"/>
<evidence type="ECO:0000256" key="2">
    <source>
        <dbReference type="ARBA" id="ARBA00001946"/>
    </source>
</evidence>
<evidence type="ECO:0000256" key="1">
    <source>
        <dbReference type="ARBA" id="ARBA00001936"/>
    </source>
</evidence>
<feature type="region of interest" description="Disordered" evidence="7">
    <location>
        <begin position="659"/>
        <end position="718"/>
    </location>
</feature>
<evidence type="ECO:0000259" key="8">
    <source>
        <dbReference type="SMART" id="SM00343"/>
    </source>
</evidence>
<keyword evidence="3" id="KW-0808">Transferase</keyword>
<evidence type="ECO:0000256" key="7">
    <source>
        <dbReference type="SAM" id="MobiDB-lite"/>
    </source>
</evidence>
<comment type="cofactor">
    <cofactor evidence="1">
        <name>Mn(2+)</name>
        <dbReference type="ChEBI" id="CHEBI:29035"/>
    </cofactor>
</comment>
<dbReference type="PANTHER" id="PTHR12271:SF66">
    <property type="entry name" value="TERMINAL URIDYLYLTRANSFERASE TAILOR"/>
    <property type="match status" value="1"/>
</dbReference>
<name>A0AA88I848_ARTSF</name>
<keyword evidence="6" id="KW-0175">Coiled coil</keyword>
<evidence type="ECO:0000256" key="3">
    <source>
        <dbReference type="ARBA" id="ARBA00022679"/>
    </source>
</evidence>
<dbReference type="PANTHER" id="PTHR12271">
    <property type="entry name" value="POLY A POLYMERASE CID PAP -RELATED"/>
    <property type="match status" value="1"/>
</dbReference>
<dbReference type="SUPFAM" id="SSF81631">
    <property type="entry name" value="PAP/OAS1 substrate-binding domain"/>
    <property type="match status" value="2"/>
</dbReference>
<evidence type="ECO:0000256" key="4">
    <source>
        <dbReference type="ARBA" id="ARBA00022723"/>
    </source>
</evidence>
<dbReference type="InterPro" id="IPR054708">
    <property type="entry name" value="MTPAP-like_central"/>
</dbReference>
<evidence type="ECO:0000313" key="9">
    <source>
        <dbReference type="EMBL" id="KAK2717002.1"/>
    </source>
</evidence>
<dbReference type="GO" id="GO:0031123">
    <property type="term" value="P:RNA 3'-end processing"/>
    <property type="evidence" value="ECO:0007669"/>
    <property type="project" value="TreeGrafter"/>
</dbReference>
<dbReference type="SMART" id="SM00343">
    <property type="entry name" value="ZnF_C2HC"/>
    <property type="match status" value="2"/>
</dbReference>
<feature type="region of interest" description="Disordered" evidence="7">
    <location>
        <begin position="1237"/>
        <end position="1256"/>
    </location>
</feature>
<dbReference type="GO" id="GO:0050265">
    <property type="term" value="F:RNA uridylyltransferase activity"/>
    <property type="evidence" value="ECO:0007669"/>
    <property type="project" value="TreeGrafter"/>
</dbReference>
<gene>
    <name evidence="9" type="ORF">QYM36_007218</name>
</gene>
<feature type="domain" description="CCHC-type" evidence="8">
    <location>
        <begin position="838"/>
        <end position="854"/>
    </location>
</feature>
<protein>
    <recommendedName>
        <fullName evidence="8">CCHC-type domain-containing protein</fullName>
    </recommendedName>
</protein>
<dbReference type="EMBL" id="JAVRJZ010000011">
    <property type="protein sequence ID" value="KAK2717002.1"/>
    <property type="molecule type" value="Genomic_DNA"/>
</dbReference>
<feature type="compositionally biased region" description="Polar residues" evidence="7">
    <location>
        <begin position="1387"/>
        <end position="1399"/>
    </location>
</feature>
<feature type="non-terminal residue" evidence="9">
    <location>
        <position position="1"/>
    </location>
</feature>
<dbReference type="InterPro" id="IPR002058">
    <property type="entry name" value="PAP_assoc"/>
</dbReference>
<feature type="domain" description="CCHC-type" evidence="8">
    <location>
        <begin position="1222"/>
        <end position="1238"/>
    </location>
</feature>
<comment type="cofactor">
    <cofactor evidence="2">
        <name>Mg(2+)</name>
        <dbReference type="ChEBI" id="CHEBI:18420"/>
    </cofactor>
</comment>
<keyword evidence="5" id="KW-0460">Magnesium</keyword>
<evidence type="ECO:0000256" key="6">
    <source>
        <dbReference type="SAM" id="Coils"/>
    </source>
</evidence>
<dbReference type="GO" id="GO:0003676">
    <property type="term" value="F:nucleic acid binding"/>
    <property type="evidence" value="ECO:0007669"/>
    <property type="project" value="InterPro"/>
</dbReference>
<dbReference type="InterPro" id="IPR001878">
    <property type="entry name" value="Znf_CCHC"/>
</dbReference>
<feature type="compositionally biased region" description="Polar residues" evidence="7">
    <location>
        <begin position="1421"/>
        <end position="1447"/>
    </location>
</feature>
<feature type="region of interest" description="Disordered" evidence="7">
    <location>
        <begin position="237"/>
        <end position="266"/>
    </location>
</feature>
<reference evidence="9" key="1">
    <citation type="submission" date="2023-07" db="EMBL/GenBank/DDBJ databases">
        <title>Chromosome-level genome assembly of Artemia franciscana.</title>
        <authorList>
            <person name="Jo E."/>
        </authorList>
    </citation>
    <scope>NUCLEOTIDE SEQUENCE</scope>
    <source>
        <tissue evidence="9">Whole body</tissue>
    </source>
</reference>
<dbReference type="Pfam" id="PF22600">
    <property type="entry name" value="MTPAP-like_central"/>
    <property type="match status" value="1"/>
</dbReference>
<keyword evidence="4" id="KW-0479">Metal-binding</keyword>
<keyword evidence="10" id="KW-1185">Reference proteome</keyword>
<dbReference type="InterPro" id="IPR043519">
    <property type="entry name" value="NT_sf"/>
</dbReference>
<dbReference type="GO" id="GO:1990817">
    <property type="term" value="F:poly(A) RNA polymerase activity"/>
    <property type="evidence" value="ECO:0007669"/>
    <property type="project" value="UniProtKB-ARBA"/>
</dbReference>
<dbReference type="GO" id="GO:0008270">
    <property type="term" value="F:zinc ion binding"/>
    <property type="evidence" value="ECO:0007669"/>
    <property type="project" value="InterPro"/>
</dbReference>
<feature type="compositionally biased region" description="Polar residues" evidence="7">
    <location>
        <begin position="1296"/>
        <end position="1311"/>
    </location>
</feature>
<dbReference type="Proteomes" id="UP001187531">
    <property type="component" value="Unassembled WGS sequence"/>
</dbReference>
<accession>A0AA88I848</accession>
<feature type="region of interest" description="Disordered" evidence="7">
    <location>
        <begin position="1266"/>
        <end position="1320"/>
    </location>
</feature>
<feature type="compositionally biased region" description="Basic and acidic residues" evidence="7">
    <location>
        <begin position="680"/>
        <end position="690"/>
    </location>
</feature>
<evidence type="ECO:0000256" key="5">
    <source>
        <dbReference type="ARBA" id="ARBA00022842"/>
    </source>
</evidence>
<feature type="coiled-coil region" evidence="6">
    <location>
        <begin position="1343"/>
        <end position="1378"/>
    </location>
</feature>
<sequence length="1465" mass="167195">NLLIWKQRTNQNSQVSLVMDGKRYGETSSDDTNQMIQSDDTVLHRLYEVSSTLTSKEDIKPHPYQSFDMSSVARKVYTLERVPGTASSLVENFMNGEQTEKDVLKNQEIRAPEATCSVALHKLYQADHSPVEKPTLKAHPYQYFDMSTVSKKAHGLESVFHFGQESAFKASEMEPVVTESVLKTEDAEANGVKTGYIEPLLKIALAEVSGEKSLVLTKNAEKAHNVEVTNRLLDKLKDGSKERRKKEERGTPLKEKIDKERTNSGKNDAKSDLIELLKEFKSEKIVVPPRLFRKNQLKKVKCLFCEMPIELRRDARKAIDAHVATRIHKDHKKKAIRNVTLAILPRLGLSEAHKLRLEDLINEVTESITPSLSQETGVPLFDVYQAFLNSKMSGQTLILVGSHAYGLPMANSDVNFMVKVDRTRSIFCQMNELKHLFSNCSFVESVKLESTGVLRIVDNYLSRKVTITVYDEAHEKMALVLKQYIHHLQENLPFAWKIVVAFRYWANVTGLDRKEDGLIPGYVFTIIAICVLQYLIAAPVIAEMASETDLLNWKPRDKLLNVGRLWHSFWMAIQSFPFRSCVVSVNHRILPKRIERSWGSKRLAVECPGDPKLNLCREIPCRIGYGELLNAFKTAICYFCVPQLKHGPLFQVLRMNDIPPQQEPRLPPEEKDETVSGNKKLHETGERENNELFSEQTHIDEETRQSISVDEDEDESTLVRLDDEEGIVSEEDEDVIVEATEVGHTDISRETKEEKLIHFHTDRFDKLIIRKKTESQGEVSDSDSGDDNKIAVGNINITDIPSMSIPEARQAANALTKSDLFYNFSRSALFDNRDPVKICTICKSMKHGPADCPVVRLPRVLPLTEITPEHQSILERVLLTQCQMLMPTKEDVMKRREAIKAIEIYIQARFPKAIIQPFGSCNNGFGFANSDLDLCFMLRDNPAGEGIDAVKIVYQLAGHLMRNPNFSSIHPIVTAKVPIVKGYYVPGDLEMDISVYNVLAVHNTRLLYTYAYIDQRVQYLGYLSKALAKVCDIGDASKGSLSSYAFIQMVLYYAQRCTPPLIPNLQEMYEGTAQPQRITEGWNTWFYEPTPMKPLQNVWRHLGMNRDPLAVHWINFLSFYAEKFDWSNFVVSIRSLEPLAKMDKGWTGKEMCIEDPFNLAHNLSGGLTVKMATFIKTVFIEAREHFGMPPKLIPANCSSWMHYYWSASYMLKRCQLPRERPSCFICGSLHHRKLDCPQKNQKRTRPEQKEKYSMTGRSLWKISEADKVSANQNSEARVVRNGLSPRNPEIGERPSHSSPARNVSSPGTSSEMNRREKDMSENFKERKLLHKTHVANVVKCDQKNVAKRILLNAEAARKQEENQQNSEILERSQKYREAIKDQYRKPNMSSNPEIKSQPSAELPVETVKKYYREPEMPANSRMKSQSRPHSLSEGNSVSNDRQRNGNPSRRRRRKKNAMELSSSES</sequence>